<sequence>VNFDVSVFEIVTTLCAGGCVEVVRDVLVVGERGGWSGGVISTVPSVFAELLDQVAGKVDVGAVVFAGEALSGSLVGRVREAIPGVRVVNAYGQSESFYASVHCVGVGGFSGVGSVPVGVPLGNMRVYVLGSGLVPVPCGVVGELYVAGEIGRGYFGRAGLSAERFVADPFGGSGGRMYRTGDLGRWTGEGVLEFVGRGDAQLKVRGFRIEPGEVEAVLCAHPGVGQAVVT</sequence>
<dbReference type="Pfam" id="PF00501">
    <property type="entry name" value="AMP-binding"/>
    <property type="match status" value="1"/>
</dbReference>
<dbReference type="PANTHER" id="PTHR45527:SF1">
    <property type="entry name" value="FATTY ACID SYNTHASE"/>
    <property type="match status" value="1"/>
</dbReference>
<dbReference type="SUPFAM" id="SSF56801">
    <property type="entry name" value="Acetyl-CoA synthetase-like"/>
    <property type="match status" value="1"/>
</dbReference>
<dbReference type="Proteomes" id="UP000621510">
    <property type="component" value="Unassembled WGS sequence"/>
</dbReference>
<protein>
    <submittedName>
        <fullName evidence="2">AMP-binding protein</fullName>
    </submittedName>
</protein>
<feature type="non-terminal residue" evidence="2">
    <location>
        <position position="230"/>
    </location>
</feature>
<accession>A0ABS1QA26</accession>
<evidence type="ECO:0000313" key="3">
    <source>
        <dbReference type="Proteomes" id="UP000621510"/>
    </source>
</evidence>
<name>A0ABS1QA26_9ACTN</name>
<dbReference type="InterPro" id="IPR045851">
    <property type="entry name" value="AMP-bd_C_sf"/>
</dbReference>
<dbReference type="InterPro" id="IPR042099">
    <property type="entry name" value="ANL_N_sf"/>
</dbReference>
<dbReference type="InterPro" id="IPR000873">
    <property type="entry name" value="AMP-dep_synth/lig_dom"/>
</dbReference>
<gene>
    <name evidence="2" type="ORF">JK364_54530</name>
</gene>
<dbReference type="PANTHER" id="PTHR45527">
    <property type="entry name" value="NONRIBOSOMAL PEPTIDE SYNTHETASE"/>
    <property type="match status" value="1"/>
</dbReference>
<dbReference type="Gene3D" id="3.40.50.12780">
    <property type="entry name" value="N-terminal domain of ligase-like"/>
    <property type="match status" value="1"/>
</dbReference>
<feature type="domain" description="AMP-dependent synthetase/ligase" evidence="1">
    <location>
        <begin position="3"/>
        <end position="155"/>
    </location>
</feature>
<dbReference type="EMBL" id="JAERRG010000192">
    <property type="protein sequence ID" value="MBL1121180.1"/>
    <property type="molecule type" value="Genomic_DNA"/>
</dbReference>
<dbReference type="Gene3D" id="3.30.300.30">
    <property type="match status" value="1"/>
</dbReference>
<reference evidence="2 3" key="1">
    <citation type="submission" date="2021-01" db="EMBL/GenBank/DDBJ databases">
        <title>WGS of actinomycetes isolated from Thailand.</title>
        <authorList>
            <person name="Thawai C."/>
        </authorList>
    </citation>
    <scope>NUCLEOTIDE SEQUENCE [LARGE SCALE GENOMIC DNA]</scope>
    <source>
        <strain evidence="2 3">CA3R110</strain>
    </source>
</reference>
<comment type="caution">
    <text evidence="2">The sequence shown here is derived from an EMBL/GenBank/DDBJ whole genome shotgun (WGS) entry which is preliminary data.</text>
</comment>
<evidence type="ECO:0000313" key="2">
    <source>
        <dbReference type="EMBL" id="MBL1121180.1"/>
    </source>
</evidence>
<feature type="non-terminal residue" evidence="2">
    <location>
        <position position="1"/>
    </location>
</feature>
<proteinExistence type="predicted"/>
<keyword evidence="3" id="KW-1185">Reference proteome</keyword>
<evidence type="ECO:0000259" key="1">
    <source>
        <dbReference type="Pfam" id="PF00501"/>
    </source>
</evidence>
<organism evidence="2 3">
    <name type="scientific">Streptomyces endocoffeicus</name>
    <dbReference type="NCBI Taxonomy" id="2898945"/>
    <lineage>
        <taxon>Bacteria</taxon>
        <taxon>Bacillati</taxon>
        <taxon>Actinomycetota</taxon>
        <taxon>Actinomycetes</taxon>
        <taxon>Kitasatosporales</taxon>
        <taxon>Streptomycetaceae</taxon>
        <taxon>Streptomyces</taxon>
    </lineage>
</organism>